<dbReference type="OrthoDB" id="6194160at2"/>
<evidence type="ECO:0000313" key="2">
    <source>
        <dbReference type="EMBL" id="EGV32863.1"/>
    </source>
</evidence>
<dbReference type="Proteomes" id="UP000004200">
    <property type="component" value="Unassembled WGS sequence"/>
</dbReference>
<dbReference type="RefSeq" id="WP_007039698.1">
    <property type="nucleotide sequence ID" value="NZ_AFWT01000005.1"/>
</dbReference>
<comment type="caution">
    <text evidence="2">The sequence shown here is derived from an EMBL/GenBank/DDBJ whole genome shotgun (WGS) entry which is preliminary data.</text>
</comment>
<proteinExistence type="predicted"/>
<dbReference type="AlphaFoldDB" id="G2DY71"/>
<name>G2DY71_9GAMM</name>
<evidence type="ECO:0000313" key="3">
    <source>
        <dbReference type="Proteomes" id="UP000004200"/>
    </source>
</evidence>
<organism evidence="2 3">
    <name type="scientific">Thiorhodococcus drewsii AZ1</name>
    <dbReference type="NCBI Taxonomy" id="765913"/>
    <lineage>
        <taxon>Bacteria</taxon>
        <taxon>Pseudomonadati</taxon>
        <taxon>Pseudomonadota</taxon>
        <taxon>Gammaproteobacteria</taxon>
        <taxon>Chromatiales</taxon>
        <taxon>Chromatiaceae</taxon>
        <taxon>Thiorhodococcus</taxon>
    </lineage>
</organism>
<keyword evidence="3" id="KW-1185">Reference proteome</keyword>
<dbReference type="STRING" id="765913.ThidrDRAFT_0983"/>
<protein>
    <recommendedName>
        <fullName evidence="4">Type IV pilus modification protein PilV</fullName>
    </recommendedName>
</protein>
<evidence type="ECO:0008006" key="4">
    <source>
        <dbReference type="Google" id="ProtNLM"/>
    </source>
</evidence>
<dbReference type="eggNOG" id="COG4967">
    <property type="taxonomic scope" value="Bacteria"/>
</dbReference>
<sequence length="241" mass="25703">MRRTRLQIRQGGFSMNEALVSMTVLTSGLLSLAQFQGEMIQHGSEVKTQTSALNLAQLKLEELHQDAIADYDSITSGSDAPSRHAGDSANFRRRWILTPHTEPNYTEVQVTTAWTSIDGEHQSVSLLSLIAPSLPYSARPSPASGTEPVTNEEEASPDTQPPADRLAETEDQSPSEPEGSTLAANTPTATCLCARDQDGTIGLDARSSDPDCTQSCCQSMGANASSAMCGNGDCSFVAQCY</sequence>
<evidence type="ECO:0000256" key="1">
    <source>
        <dbReference type="SAM" id="MobiDB-lite"/>
    </source>
</evidence>
<feature type="region of interest" description="Disordered" evidence="1">
    <location>
        <begin position="137"/>
        <end position="184"/>
    </location>
</feature>
<dbReference type="EMBL" id="AFWT01000005">
    <property type="protein sequence ID" value="EGV32863.1"/>
    <property type="molecule type" value="Genomic_DNA"/>
</dbReference>
<accession>G2DY71</accession>
<reference evidence="2 3" key="1">
    <citation type="submission" date="2011-06" db="EMBL/GenBank/DDBJ databases">
        <title>The draft genome of Thiorhodococcus drewsii AZ1.</title>
        <authorList>
            <consortium name="US DOE Joint Genome Institute (JGI-PGF)"/>
            <person name="Lucas S."/>
            <person name="Han J."/>
            <person name="Lapidus A."/>
            <person name="Cheng J.-F."/>
            <person name="Goodwin L."/>
            <person name="Pitluck S."/>
            <person name="Peters L."/>
            <person name="Land M.L."/>
            <person name="Hauser L."/>
            <person name="Vogl K."/>
            <person name="Liu Z."/>
            <person name="Imhoff J."/>
            <person name="Thiel V."/>
            <person name="Frigaard N.-U."/>
            <person name="Bryant D.A."/>
            <person name="Woyke T.J."/>
        </authorList>
    </citation>
    <scope>NUCLEOTIDE SEQUENCE [LARGE SCALE GENOMIC DNA]</scope>
    <source>
        <strain evidence="2 3">AZ1</strain>
    </source>
</reference>
<gene>
    <name evidence="2" type="ORF">ThidrDRAFT_0983</name>
</gene>